<reference evidence="3" key="1">
    <citation type="submission" date="2021-04" db="EMBL/GenBank/DDBJ databases">
        <title>Pseudaminobacter soli sp. nov., isolated from paddy soil contaminated by heavy metals.</title>
        <authorList>
            <person name="Zhang K."/>
        </authorList>
    </citation>
    <scope>NUCLEOTIDE SEQUENCE</scope>
    <source>
        <strain evidence="3">19-2017</strain>
    </source>
</reference>
<dbReference type="AlphaFoldDB" id="A0A942DYA9"/>
<dbReference type="Pfam" id="PF00857">
    <property type="entry name" value="Isochorismatase"/>
    <property type="match status" value="1"/>
</dbReference>
<evidence type="ECO:0000259" key="2">
    <source>
        <dbReference type="Pfam" id="PF00857"/>
    </source>
</evidence>
<dbReference type="CDD" id="cd00431">
    <property type="entry name" value="cysteine_hydrolases"/>
    <property type="match status" value="1"/>
</dbReference>
<evidence type="ECO:0000313" key="4">
    <source>
        <dbReference type="Proteomes" id="UP000680348"/>
    </source>
</evidence>
<protein>
    <submittedName>
        <fullName evidence="3">Cysteine hydrolase</fullName>
    </submittedName>
</protein>
<dbReference type="PANTHER" id="PTHR43540:SF16">
    <property type="entry name" value="ISOCHORISMATASE-LIKE DOMAIN-CONTAINING PROTEIN"/>
    <property type="match status" value="1"/>
</dbReference>
<evidence type="ECO:0000313" key="3">
    <source>
        <dbReference type="EMBL" id="MBS3649831.1"/>
    </source>
</evidence>
<accession>A0A942DYA9</accession>
<sequence>MARALIALHFQNDICHPDGRVPFAVDRSSGDADSFLSRCRDTIAKARASGWMIVHVHIAFAPDYSDLPRNCSLFRAVETLGAVKEGSWGAAAMEGFEPVRDDVLLTHRWNNAFQGTGLERMLEERGIREVAVMGLATQYSVEHTVRHAADLGYAVTMLRDCCGSANPKAAEASFAAMAMLADVVDSSEAV</sequence>
<gene>
    <name evidence="3" type="ORF">KEU06_14560</name>
</gene>
<dbReference type="InterPro" id="IPR050272">
    <property type="entry name" value="Isochorismatase-like_hydrls"/>
</dbReference>
<dbReference type="SUPFAM" id="SSF52499">
    <property type="entry name" value="Isochorismatase-like hydrolases"/>
    <property type="match status" value="1"/>
</dbReference>
<evidence type="ECO:0000256" key="1">
    <source>
        <dbReference type="ARBA" id="ARBA00022801"/>
    </source>
</evidence>
<dbReference type="Gene3D" id="3.40.50.850">
    <property type="entry name" value="Isochorismatase-like"/>
    <property type="match status" value="1"/>
</dbReference>
<organism evidence="3 4">
    <name type="scientific">Pseudaminobacter soli</name>
    <name type="common">ex Zhang et al. 2022</name>
    <dbReference type="NCBI Taxonomy" id="2831468"/>
    <lineage>
        <taxon>Bacteria</taxon>
        <taxon>Pseudomonadati</taxon>
        <taxon>Pseudomonadota</taxon>
        <taxon>Alphaproteobacteria</taxon>
        <taxon>Hyphomicrobiales</taxon>
        <taxon>Phyllobacteriaceae</taxon>
        <taxon>Pseudaminobacter</taxon>
    </lineage>
</organism>
<dbReference type="InterPro" id="IPR036380">
    <property type="entry name" value="Isochorismatase-like_sf"/>
</dbReference>
<dbReference type="EMBL" id="JAGWCR010000007">
    <property type="protein sequence ID" value="MBS3649831.1"/>
    <property type="molecule type" value="Genomic_DNA"/>
</dbReference>
<dbReference type="InterPro" id="IPR000868">
    <property type="entry name" value="Isochorismatase-like_dom"/>
</dbReference>
<keyword evidence="1 3" id="KW-0378">Hydrolase</keyword>
<dbReference type="RefSeq" id="WP_188255387.1">
    <property type="nucleotide sequence ID" value="NZ_JABVCF010000007.1"/>
</dbReference>
<dbReference type="Proteomes" id="UP000680348">
    <property type="component" value="Unassembled WGS sequence"/>
</dbReference>
<feature type="domain" description="Isochorismatase-like" evidence="2">
    <location>
        <begin position="4"/>
        <end position="187"/>
    </location>
</feature>
<comment type="caution">
    <text evidence="3">The sequence shown here is derived from an EMBL/GenBank/DDBJ whole genome shotgun (WGS) entry which is preliminary data.</text>
</comment>
<proteinExistence type="predicted"/>
<dbReference type="GO" id="GO:0016787">
    <property type="term" value="F:hydrolase activity"/>
    <property type="evidence" value="ECO:0007669"/>
    <property type="project" value="UniProtKB-KW"/>
</dbReference>
<dbReference type="PANTHER" id="PTHR43540">
    <property type="entry name" value="PEROXYUREIDOACRYLATE/UREIDOACRYLATE AMIDOHYDROLASE-RELATED"/>
    <property type="match status" value="1"/>
</dbReference>
<keyword evidence="4" id="KW-1185">Reference proteome</keyword>
<name>A0A942DYA9_9HYPH</name>